<name>A0A0N4X885_HAEPC</name>
<sequence length="227" mass="26081">MDIRLRLLSDEIVVCVFSLYCLNELLRFVVYVIEIVIQHPCPKGQNLLKDAISPSVGYRCLESQRRLSSWTITLLYLLHFSVPVQFGKPQRIQVHLSHLHEHRVNEWRIIDISPTVNPIQGVFKLTYGYTSSRTGLHQIPLESFVQHYISEASEGIIFQPGNARSLVTIGVVAGGCRGIGLKQSVQLRKCHHNRQLDSYTNRLVFLNRIVAFVRYLSQAFIESVRHF</sequence>
<reference evidence="1" key="1">
    <citation type="submission" date="2017-02" db="UniProtKB">
        <authorList>
            <consortium name="WormBaseParasite"/>
        </authorList>
    </citation>
    <scope>IDENTIFICATION</scope>
</reference>
<organism evidence="1">
    <name type="scientific">Haemonchus placei</name>
    <name type="common">Barber's pole worm</name>
    <dbReference type="NCBI Taxonomy" id="6290"/>
    <lineage>
        <taxon>Eukaryota</taxon>
        <taxon>Metazoa</taxon>
        <taxon>Ecdysozoa</taxon>
        <taxon>Nematoda</taxon>
        <taxon>Chromadorea</taxon>
        <taxon>Rhabditida</taxon>
        <taxon>Rhabditina</taxon>
        <taxon>Rhabditomorpha</taxon>
        <taxon>Strongyloidea</taxon>
        <taxon>Trichostrongylidae</taxon>
        <taxon>Haemonchus</taxon>
    </lineage>
</organism>
<evidence type="ECO:0000313" key="1">
    <source>
        <dbReference type="WBParaSite" id="HPLM_0002057701-mRNA-1"/>
    </source>
</evidence>
<proteinExistence type="predicted"/>
<dbReference type="WBParaSite" id="HPLM_0002057701-mRNA-1">
    <property type="protein sequence ID" value="HPLM_0002057701-mRNA-1"/>
    <property type="gene ID" value="HPLM_0002057701"/>
</dbReference>
<dbReference type="AlphaFoldDB" id="A0A0N4X885"/>
<accession>A0A0N4X885</accession>
<protein>
    <submittedName>
        <fullName evidence="1">Uncharacterized protein</fullName>
    </submittedName>
</protein>